<gene>
    <name evidence="1" type="ORF">JYZ213_LOCUS44697</name>
    <name evidence="2" type="ORF">OXD698_LOCUS30099</name>
</gene>
<reference evidence="2" key="1">
    <citation type="submission" date="2021-02" db="EMBL/GenBank/DDBJ databases">
        <authorList>
            <person name="Nowell W R."/>
        </authorList>
    </citation>
    <scope>NUCLEOTIDE SEQUENCE</scope>
</reference>
<dbReference type="Proteomes" id="UP000663845">
    <property type="component" value="Unassembled WGS sequence"/>
</dbReference>
<evidence type="ECO:0000313" key="3">
    <source>
        <dbReference type="Proteomes" id="UP000663844"/>
    </source>
</evidence>
<accession>A0A819PNZ6</accession>
<dbReference type="AlphaFoldDB" id="A0A819PNZ6"/>
<dbReference type="EMBL" id="CAJOAZ010003491">
    <property type="protein sequence ID" value="CAF4010962.1"/>
    <property type="molecule type" value="Genomic_DNA"/>
</dbReference>
<comment type="caution">
    <text evidence="2">The sequence shown here is derived from an EMBL/GenBank/DDBJ whole genome shotgun (WGS) entry which is preliminary data.</text>
</comment>
<sequence>VLVLSMPFRKHRLPILRDLSHAFQRSMIEHWPRQVVPKVHYCTEYDQVISDYGPAIKQWSMRYES</sequence>
<protein>
    <submittedName>
        <fullName evidence="2">Uncharacterized protein</fullName>
    </submittedName>
</protein>
<evidence type="ECO:0000313" key="1">
    <source>
        <dbReference type="EMBL" id="CAF1523309.1"/>
    </source>
</evidence>
<organism evidence="2 3">
    <name type="scientific">Adineta steineri</name>
    <dbReference type="NCBI Taxonomy" id="433720"/>
    <lineage>
        <taxon>Eukaryota</taxon>
        <taxon>Metazoa</taxon>
        <taxon>Spiralia</taxon>
        <taxon>Gnathifera</taxon>
        <taxon>Rotifera</taxon>
        <taxon>Eurotatoria</taxon>
        <taxon>Bdelloidea</taxon>
        <taxon>Adinetida</taxon>
        <taxon>Adinetidae</taxon>
        <taxon>Adineta</taxon>
    </lineage>
</organism>
<dbReference type="EMBL" id="CAJNOG010003002">
    <property type="protein sequence ID" value="CAF1523309.1"/>
    <property type="molecule type" value="Genomic_DNA"/>
</dbReference>
<feature type="non-terminal residue" evidence="2">
    <location>
        <position position="1"/>
    </location>
</feature>
<dbReference type="Proteomes" id="UP000663844">
    <property type="component" value="Unassembled WGS sequence"/>
</dbReference>
<name>A0A819PNZ6_9BILA</name>
<evidence type="ECO:0000313" key="2">
    <source>
        <dbReference type="EMBL" id="CAF4010962.1"/>
    </source>
</evidence>
<proteinExistence type="predicted"/>